<feature type="region of interest" description="Disordered" evidence="6">
    <location>
        <begin position="238"/>
        <end position="316"/>
    </location>
</feature>
<evidence type="ECO:0000256" key="6">
    <source>
        <dbReference type="SAM" id="MobiDB-lite"/>
    </source>
</evidence>
<evidence type="ECO:0000256" key="3">
    <source>
        <dbReference type="ARBA" id="ARBA00022679"/>
    </source>
</evidence>
<dbReference type="SUPFAM" id="SSF56204">
    <property type="entry name" value="Hect, E3 ligase catalytic domain"/>
    <property type="match status" value="1"/>
</dbReference>
<dbReference type="Gene3D" id="3.90.1750.10">
    <property type="entry name" value="Hect, E3 ligase catalytic domains"/>
    <property type="match status" value="1"/>
</dbReference>
<feature type="compositionally biased region" description="Low complexity" evidence="6">
    <location>
        <begin position="238"/>
        <end position="260"/>
    </location>
</feature>
<dbReference type="SMART" id="SM00119">
    <property type="entry name" value="HECTc"/>
    <property type="match status" value="1"/>
</dbReference>
<organism evidence="8">
    <name type="scientific">Chromera velia CCMP2878</name>
    <dbReference type="NCBI Taxonomy" id="1169474"/>
    <lineage>
        <taxon>Eukaryota</taxon>
        <taxon>Sar</taxon>
        <taxon>Alveolata</taxon>
        <taxon>Colpodellida</taxon>
        <taxon>Chromeraceae</taxon>
        <taxon>Chromera</taxon>
    </lineage>
</organism>
<feature type="active site" description="Glycyl thioester intermediate" evidence="5">
    <location>
        <position position="1101"/>
    </location>
</feature>
<dbReference type="VEuPathDB" id="CryptoDB:Cvel_14964"/>
<evidence type="ECO:0000256" key="5">
    <source>
        <dbReference type="PROSITE-ProRule" id="PRU00104"/>
    </source>
</evidence>
<comment type="catalytic activity">
    <reaction evidence="1">
        <text>S-ubiquitinyl-[E2 ubiquitin-conjugating enzyme]-L-cysteine + [acceptor protein]-L-lysine = [E2 ubiquitin-conjugating enzyme]-L-cysteine + N(6)-ubiquitinyl-[acceptor protein]-L-lysine.</text>
        <dbReference type="EC" id="2.3.2.26"/>
    </reaction>
</comment>
<sequence length="1133" mass="125172">MEIRNGRFVSANKDAATREDNDTLGRLANSQKLTETIIPAERRDLCARSVESLSPSLQSVFPPNGDLSLAGPLSHHAQSLSLSLSTRKLLMMTQLVYPEGAAMKAAIWQGERGLEDDMEVRAEYRVLSRFTVEGCPAAQILDTQLAFACKNDNMCDRGFPENLCCDFCNFTRMGFSEGGVTLESSEARANEVIKQRFQDAFKELILVKRDPNEAASLAIQVAKGSLTLEEAVQAATASASPSASASASGANKAEGTTAEAGGKEGACASPSPGVDTQSGGETVETETGVEGASSATPSQSPAAGGPFGGSGVGGSAKKKSACETIADLVLSVEEDDCVMRGAEPTSHADRRITDTLLEQCAEELSNFRLINRLFTLRRSGRPPSPSIDAQGDTVMSAADGGGEGGTEEASSSSSSGPAAAAASSPSPSPSPPPCLSAVMSPLSRVDPDAQEPSDTFPALDFEQLGRFFSQIQQFDEAKGSEWSNKLLQSITSLCEQLLVEADIEAKKKLQAEREKREKEKATSPWNPYRDPDRFTLKPVVMLYYPSQLRMFLIALEHPGLREYENFEMFDKILSCIQKLPPEGRKTLIEWYANIDEAEGVAAPPVPARPRAPFIPESAQTVNERSIGKQSIENLLQALQQLLTIRILENLNEDARQQGYDQFIKEAGPSARAALNVMGILFEANEKRKQKSGRRRPFGIALWEDFRNDAVNASGLLVKHETIRWISEMRGQRDPPGIDLCRFYFVLDPANKAQILKWHATVQQRQESHNAMLASLMGGHRSYPYLYLRVQRTNIVEDTLRQLSRHPTTDLKKQLKIQFEAEEGVDEGGPTKEFFQLLIQELFNADFGMFIYNEDSHLFWFNSNSLEANLQFELIGKVLGLAIYNSVILDVHFPLAVYKKLMGESVGLDDLRELQPDIARSLERLEKTESPKELEDASLTFSVEVERFGVVEEKELVPGGSERAVTLDNVCEYIDLYTDWLLNKSIQPQFKAFQRGFDDVCRGGGFEMFRAEEVELLVCGSTDLDFEGLEKHVSYQDGFTESSQTVRHFWEVVHGLSTEEKKKFLFFLTGSDRVPIKGLKSLQLFISRNGPDSDRLPTAHTCFNHLLLPDYGNKEKLEKFLRIAIENSKGFGLM</sequence>
<dbReference type="PROSITE" id="PS50237">
    <property type="entry name" value="HECT"/>
    <property type="match status" value="1"/>
</dbReference>
<gene>
    <name evidence="8" type="ORF">Cvel_14964</name>
</gene>
<keyword evidence="4 5" id="KW-0833">Ubl conjugation pathway</keyword>
<feature type="compositionally biased region" description="Low complexity" evidence="6">
    <location>
        <begin position="407"/>
        <end position="425"/>
    </location>
</feature>
<feature type="compositionally biased region" description="Low complexity" evidence="6">
    <location>
        <begin position="279"/>
        <end position="304"/>
    </location>
</feature>
<dbReference type="GO" id="GO:0000209">
    <property type="term" value="P:protein polyubiquitination"/>
    <property type="evidence" value="ECO:0007669"/>
    <property type="project" value="InterPro"/>
</dbReference>
<dbReference type="InterPro" id="IPR035983">
    <property type="entry name" value="Hect_E3_ubiquitin_ligase"/>
</dbReference>
<dbReference type="FunFam" id="3.30.2410.10:FF:000003">
    <property type="entry name" value="probable E3 ubiquitin-protein ligase HERC4 isoform X1"/>
    <property type="match status" value="1"/>
</dbReference>
<evidence type="ECO:0000256" key="1">
    <source>
        <dbReference type="ARBA" id="ARBA00000885"/>
    </source>
</evidence>
<dbReference type="EMBL" id="CDMZ01000095">
    <property type="protein sequence ID" value="CEM06553.1"/>
    <property type="molecule type" value="Genomic_DNA"/>
</dbReference>
<evidence type="ECO:0000259" key="7">
    <source>
        <dbReference type="PROSITE" id="PS50237"/>
    </source>
</evidence>
<reference evidence="8" key="1">
    <citation type="submission" date="2014-11" db="EMBL/GenBank/DDBJ databases">
        <authorList>
            <person name="Otto D Thomas"/>
            <person name="Naeem Raeece"/>
        </authorList>
    </citation>
    <scope>NUCLEOTIDE SEQUENCE</scope>
</reference>
<dbReference type="AlphaFoldDB" id="A0A0G4F3Q5"/>
<dbReference type="PANTHER" id="PTHR45700:SF8">
    <property type="entry name" value="HECT-TYPE E3 UBIQUITIN TRANSFERASE"/>
    <property type="match status" value="1"/>
</dbReference>
<evidence type="ECO:0000313" key="8">
    <source>
        <dbReference type="EMBL" id="CEM06553.1"/>
    </source>
</evidence>
<dbReference type="InterPro" id="IPR000569">
    <property type="entry name" value="HECT_dom"/>
</dbReference>
<protein>
    <recommendedName>
        <fullName evidence="2">HECT-type E3 ubiquitin transferase</fullName>
        <ecNumber evidence="2">2.3.2.26</ecNumber>
    </recommendedName>
</protein>
<feature type="compositionally biased region" description="Gly residues" evidence="6">
    <location>
        <begin position="305"/>
        <end position="314"/>
    </location>
</feature>
<dbReference type="Gene3D" id="3.30.2410.10">
    <property type="entry name" value="Hect, E3 ligase catalytic domain"/>
    <property type="match status" value="1"/>
</dbReference>
<evidence type="ECO:0000256" key="4">
    <source>
        <dbReference type="ARBA" id="ARBA00022786"/>
    </source>
</evidence>
<accession>A0A0G4F3Q5</accession>
<keyword evidence="3" id="KW-0808">Transferase</keyword>
<dbReference type="InterPro" id="IPR044611">
    <property type="entry name" value="E3A/B/C-like"/>
</dbReference>
<dbReference type="CDD" id="cd00078">
    <property type="entry name" value="HECTc"/>
    <property type="match status" value="1"/>
</dbReference>
<feature type="region of interest" description="Disordered" evidence="6">
    <location>
        <begin position="377"/>
        <end position="455"/>
    </location>
</feature>
<dbReference type="Pfam" id="PF00632">
    <property type="entry name" value="HECT"/>
    <property type="match status" value="1"/>
</dbReference>
<dbReference type="GO" id="GO:0061630">
    <property type="term" value="F:ubiquitin protein ligase activity"/>
    <property type="evidence" value="ECO:0007669"/>
    <property type="project" value="UniProtKB-EC"/>
</dbReference>
<dbReference type="PANTHER" id="PTHR45700">
    <property type="entry name" value="UBIQUITIN-PROTEIN LIGASE E3C"/>
    <property type="match status" value="1"/>
</dbReference>
<feature type="domain" description="HECT" evidence="7">
    <location>
        <begin position="806"/>
        <end position="1133"/>
    </location>
</feature>
<proteinExistence type="predicted"/>
<evidence type="ECO:0000256" key="2">
    <source>
        <dbReference type="ARBA" id="ARBA00012485"/>
    </source>
</evidence>
<dbReference type="EC" id="2.3.2.26" evidence="2"/>
<name>A0A0G4F3Q5_9ALVE</name>
<dbReference type="Gene3D" id="3.30.2160.10">
    <property type="entry name" value="Hect, E3 ligase catalytic domain"/>
    <property type="match status" value="1"/>
</dbReference>